<keyword evidence="5" id="KW-1185">Reference proteome</keyword>
<proteinExistence type="predicted"/>
<reference evidence="4 5" key="1">
    <citation type="submission" date="2019-09" db="EMBL/GenBank/DDBJ databases">
        <title>Draft genome of the ectomycorrhizal ascomycete Sphaerosporella brunnea.</title>
        <authorList>
            <consortium name="DOE Joint Genome Institute"/>
            <person name="Benucci G.M."/>
            <person name="Marozzi G."/>
            <person name="Antonielli L."/>
            <person name="Sanchez S."/>
            <person name="Marco P."/>
            <person name="Wang X."/>
            <person name="Falini L.B."/>
            <person name="Barry K."/>
            <person name="Haridas S."/>
            <person name="Lipzen A."/>
            <person name="Labutti K."/>
            <person name="Grigoriev I.V."/>
            <person name="Murat C."/>
            <person name="Martin F."/>
            <person name="Albertini E."/>
            <person name="Donnini D."/>
            <person name="Bonito G."/>
        </authorList>
    </citation>
    <scope>NUCLEOTIDE SEQUENCE [LARGE SCALE GENOMIC DNA]</scope>
    <source>
        <strain evidence="4 5">Sb_GMNB300</strain>
    </source>
</reference>
<feature type="signal peptide" evidence="3">
    <location>
        <begin position="1"/>
        <end position="19"/>
    </location>
</feature>
<dbReference type="EMBL" id="VXIS01000086">
    <property type="protein sequence ID" value="KAA8906731.1"/>
    <property type="molecule type" value="Genomic_DNA"/>
</dbReference>
<keyword evidence="2" id="KW-0472">Membrane</keyword>
<dbReference type="InParanoid" id="A0A5J5EXV0"/>
<feature type="transmembrane region" description="Helical" evidence="2">
    <location>
        <begin position="258"/>
        <end position="284"/>
    </location>
</feature>
<protein>
    <submittedName>
        <fullName evidence="4">Uncharacterized protein</fullName>
    </submittedName>
</protein>
<evidence type="ECO:0000313" key="5">
    <source>
        <dbReference type="Proteomes" id="UP000326924"/>
    </source>
</evidence>
<evidence type="ECO:0000256" key="1">
    <source>
        <dbReference type="SAM" id="MobiDB-lite"/>
    </source>
</evidence>
<keyword evidence="3" id="KW-0732">Signal</keyword>
<dbReference type="AlphaFoldDB" id="A0A5J5EXV0"/>
<dbReference type="OrthoDB" id="5430674at2759"/>
<evidence type="ECO:0000256" key="3">
    <source>
        <dbReference type="SAM" id="SignalP"/>
    </source>
</evidence>
<feature type="region of interest" description="Disordered" evidence="1">
    <location>
        <begin position="612"/>
        <end position="636"/>
    </location>
</feature>
<feature type="chain" id="PRO_5023863053" evidence="3">
    <location>
        <begin position="20"/>
        <end position="746"/>
    </location>
</feature>
<sequence length="746" mass="80764">MHQLFLLLLLFFRGQLATARPVEYLVKTIVTTDSVFPFGFELTVYAERFPEKATATPTSTTATHTATNTVESKFTILKRGTVTADSGDDTNINPFPNGLTSAPVITVHAGATALTHFGKRAVPTNRLFQAYADEMLEKEKREPKGALRWGLGIFNMLELDGAGKVFVVAPPGTATKVDGNKKIDMVRRQEDEELELVVVEPVPVGNGEGMEEVPGIIDEVVPSKTIGSEEKGTGMTQTTTTNTETPLFSKLPVWTPDVIATSLALIPVILAITVVCVLLLFLILHACTPREIHHVTNNTYTTRVVKRPREPHGPNEKATARGETTIATTGLAADSPTPNPTSSGQQQTDGITDVVTDGCHEIISSGAFYMPRYPRQTGMAPSDTNITDNKKWHNGLLDLGSKRNSPRLNSAKFFRSFVPSSLKGDSGSHESAINSRMDTDYVLSQASRRLESVPPAPDDRSLSPIAESCGGDGVSVSVPQPRRERAMTVLPDTEFGRETLRDRRKGMRDSWLDGLFAVRAPGTENLVILEQRDGALRGASVGGAVVPESVPVTDYSSSPRKAEDVLGTDNAAADRRPKETPILRSVPRHYGEEVTPEIIKVRSSGNLTIHEATASPVSGDGYEASQSDLNHTDQGNKENVSTTVFASAKCNSVQFATPIAKHDHPGLRIPSGIDLATNQQPRSSFDTENFKDKNAMLQQMVEDQADEDALRLHLVPSLDGGANTPFPPWKSTAELSAKTEAGSWID</sequence>
<name>A0A5J5EXV0_9PEZI</name>
<organism evidence="4 5">
    <name type="scientific">Sphaerosporella brunnea</name>
    <dbReference type="NCBI Taxonomy" id="1250544"/>
    <lineage>
        <taxon>Eukaryota</taxon>
        <taxon>Fungi</taxon>
        <taxon>Dikarya</taxon>
        <taxon>Ascomycota</taxon>
        <taxon>Pezizomycotina</taxon>
        <taxon>Pezizomycetes</taxon>
        <taxon>Pezizales</taxon>
        <taxon>Pyronemataceae</taxon>
        <taxon>Sphaerosporella</taxon>
    </lineage>
</organism>
<accession>A0A5J5EXV0</accession>
<evidence type="ECO:0000256" key="2">
    <source>
        <dbReference type="SAM" id="Phobius"/>
    </source>
</evidence>
<gene>
    <name evidence="4" type="ORF">FN846DRAFT_1013396</name>
</gene>
<feature type="region of interest" description="Disordered" evidence="1">
    <location>
        <begin position="449"/>
        <end position="478"/>
    </location>
</feature>
<feature type="region of interest" description="Disordered" evidence="1">
    <location>
        <begin position="329"/>
        <end position="349"/>
    </location>
</feature>
<feature type="compositionally biased region" description="Polar residues" evidence="1">
    <location>
        <begin position="340"/>
        <end position="349"/>
    </location>
</feature>
<feature type="compositionally biased region" description="Basic and acidic residues" evidence="1">
    <location>
        <begin position="307"/>
        <end position="320"/>
    </location>
</feature>
<keyword evidence="2" id="KW-1133">Transmembrane helix</keyword>
<evidence type="ECO:0000313" key="4">
    <source>
        <dbReference type="EMBL" id="KAA8906731.1"/>
    </source>
</evidence>
<dbReference type="Proteomes" id="UP000326924">
    <property type="component" value="Unassembled WGS sequence"/>
</dbReference>
<keyword evidence="2" id="KW-0812">Transmembrane</keyword>
<comment type="caution">
    <text evidence="4">The sequence shown here is derived from an EMBL/GenBank/DDBJ whole genome shotgun (WGS) entry which is preliminary data.</text>
</comment>
<feature type="region of interest" description="Disordered" evidence="1">
    <location>
        <begin position="721"/>
        <end position="746"/>
    </location>
</feature>
<feature type="region of interest" description="Disordered" evidence="1">
    <location>
        <begin position="305"/>
        <end position="324"/>
    </location>
</feature>